<comment type="caution">
    <text evidence="1">The sequence shown here is derived from an EMBL/GenBank/DDBJ whole genome shotgun (WGS) entry which is preliminary data.</text>
</comment>
<dbReference type="Proteomes" id="UP000077173">
    <property type="component" value="Unassembled WGS sequence"/>
</dbReference>
<reference evidence="1 2" key="1">
    <citation type="submission" date="2016-02" db="EMBL/GenBank/DDBJ databases">
        <title>Draft genome sequence of the strain BR 10247T Bradyrhizobium neotropicale isolated from nodules of Centrolobium paraense.</title>
        <authorList>
            <person name="Simoes-Araujo J.L."/>
            <person name="Barauna A.C."/>
            <person name="Silva K."/>
            <person name="Zilli J.E."/>
        </authorList>
    </citation>
    <scope>NUCLEOTIDE SEQUENCE [LARGE SCALE GENOMIC DNA]</scope>
    <source>
        <strain evidence="1 2">BR 10247</strain>
    </source>
</reference>
<proteinExistence type="predicted"/>
<evidence type="ECO:0000313" key="2">
    <source>
        <dbReference type="Proteomes" id="UP000077173"/>
    </source>
</evidence>
<evidence type="ECO:0000313" key="1">
    <source>
        <dbReference type="EMBL" id="OAF17184.1"/>
    </source>
</evidence>
<accession>A0A176ZAJ2</accession>
<sequence length="67" mass="7654">MVGTFSALPAGWHHREGRTVWHERKSEPKHLVICSDGTGNEISQTISNAPKLHRRLRTTNLTRPRAR</sequence>
<dbReference type="EMBL" id="LSEF01000047">
    <property type="protein sequence ID" value="OAF17184.1"/>
    <property type="molecule type" value="Genomic_DNA"/>
</dbReference>
<keyword evidence="2" id="KW-1185">Reference proteome</keyword>
<gene>
    <name evidence="1" type="ORF">AXW67_10340</name>
</gene>
<organism evidence="1 2">
    <name type="scientific">Bradyrhizobium neotropicale</name>
    <dbReference type="NCBI Taxonomy" id="1497615"/>
    <lineage>
        <taxon>Bacteria</taxon>
        <taxon>Pseudomonadati</taxon>
        <taxon>Pseudomonadota</taxon>
        <taxon>Alphaproteobacteria</taxon>
        <taxon>Hyphomicrobiales</taxon>
        <taxon>Nitrobacteraceae</taxon>
        <taxon>Bradyrhizobium</taxon>
    </lineage>
</organism>
<protein>
    <submittedName>
        <fullName evidence="1">Uncharacterized protein</fullName>
    </submittedName>
</protein>
<dbReference type="AlphaFoldDB" id="A0A176ZAJ2"/>
<name>A0A176ZAJ2_9BRAD</name>